<dbReference type="EMBL" id="BKCJ010452647">
    <property type="protein sequence ID" value="GFA59907.1"/>
    <property type="molecule type" value="Genomic_DNA"/>
</dbReference>
<dbReference type="Gene3D" id="3.10.10.10">
    <property type="entry name" value="HIV Type 1 Reverse Transcriptase, subunit A, domain 1"/>
    <property type="match status" value="1"/>
</dbReference>
<name>A0A699JXD5_TANCI</name>
<dbReference type="Gene3D" id="3.30.70.270">
    <property type="match status" value="1"/>
</dbReference>
<dbReference type="GO" id="GO:0003964">
    <property type="term" value="F:RNA-directed DNA polymerase activity"/>
    <property type="evidence" value="ECO:0007669"/>
    <property type="project" value="UniProtKB-KW"/>
</dbReference>
<evidence type="ECO:0000256" key="1">
    <source>
        <dbReference type="SAM" id="MobiDB-lite"/>
    </source>
</evidence>
<organism evidence="3">
    <name type="scientific">Tanacetum cinerariifolium</name>
    <name type="common">Dalmatian daisy</name>
    <name type="synonym">Chrysanthemum cinerariifolium</name>
    <dbReference type="NCBI Taxonomy" id="118510"/>
    <lineage>
        <taxon>Eukaryota</taxon>
        <taxon>Viridiplantae</taxon>
        <taxon>Streptophyta</taxon>
        <taxon>Embryophyta</taxon>
        <taxon>Tracheophyta</taxon>
        <taxon>Spermatophyta</taxon>
        <taxon>Magnoliopsida</taxon>
        <taxon>eudicotyledons</taxon>
        <taxon>Gunneridae</taxon>
        <taxon>Pentapetalae</taxon>
        <taxon>asterids</taxon>
        <taxon>campanulids</taxon>
        <taxon>Asterales</taxon>
        <taxon>Asteraceae</taxon>
        <taxon>Asteroideae</taxon>
        <taxon>Anthemideae</taxon>
        <taxon>Anthemidinae</taxon>
        <taxon>Tanacetum</taxon>
    </lineage>
</organism>
<accession>A0A699JXD5</accession>
<keyword evidence="3" id="KW-0695">RNA-directed DNA polymerase</keyword>
<sequence length="217" mass="24364">MAEDDEEKTGFHTKEGVYCFTHMPKGLKNSTTTLQRLKEKVLANQKGRNVEVYLEEIVMKSKSEQSLVQDVEETLRKLRRMNIRINVNESTFKVEEGNAASPIVHAAGQNCSNSTNPISAVGPSNSNSSSTHRNSSLRDASQSPDVLEMENIVYYNNENVGAKTDFNNLETSLTFSPIPTTRIYNAHPISQTQGKRAIGTKWVYRNKKDERGIVVRN</sequence>
<dbReference type="InterPro" id="IPR043502">
    <property type="entry name" value="DNA/RNA_pol_sf"/>
</dbReference>
<dbReference type="PANTHER" id="PTHR24559">
    <property type="entry name" value="TRANSPOSON TY3-I GAG-POL POLYPROTEIN"/>
    <property type="match status" value="1"/>
</dbReference>
<proteinExistence type="predicted"/>
<dbReference type="InterPro" id="IPR053134">
    <property type="entry name" value="RNA-dir_DNA_polymerase"/>
</dbReference>
<feature type="domain" description="Reverse transcriptase" evidence="2">
    <location>
        <begin position="3"/>
        <end position="93"/>
    </location>
</feature>
<feature type="region of interest" description="Disordered" evidence="1">
    <location>
        <begin position="114"/>
        <end position="143"/>
    </location>
</feature>
<dbReference type="Pfam" id="PF00078">
    <property type="entry name" value="RVT_1"/>
    <property type="match status" value="1"/>
</dbReference>
<dbReference type="InterPro" id="IPR043128">
    <property type="entry name" value="Rev_trsase/Diguanyl_cyclase"/>
</dbReference>
<dbReference type="CDD" id="cd01647">
    <property type="entry name" value="RT_LTR"/>
    <property type="match status" value="1"/>
</dbReference>
<evidence type="ECO:0000259" key="2">
    <source>
        <dbReference type="Pfam" id="PF00078"/>
    </source>
</evidence>
<dbReference type="PANTHER" id="PTHR24559:SF444">
    <property type="entry name" value="REVERSE TRANSCRIPTASE DOMAIN-CONTAINING PROTEIN"/>
    <property type="match status" value="1"/>
</dbReference>
<feature type="compositionally biased region" description="Low complexity" evidence="1">
    <location>
        <begin position="124"/>
        <end position="134"/>
    </location>
</feature>
<reference evidence="3" key="1">
    <citation type="journal article" date="2019" name="Sci. Rep.">
        <title>Draft genome of Tanacetum cinerariifolium, the natural source of mosquito coil.</title>
        <authorList>
            <person name="Yamashiro T."/>
            <person name="Shiraishi A."/>
            <person name="Satake H."/>
            <person name="Nakayama K."/>
        </authorList>
    </citation>
    <scope>NUCLEOTIDE SEQUENCE</scope>
</reference>
<feature type="non-terminal residue" evidence="3">
    <location>
        <position position="217"/>
    </location>
</feature>
<keyword evidence="3" id="KW-0548">Nucleotidyltransferase</keyword>
<dbReference type="AlphaFoldDB" id="A0A699JXD5"/>
<dbReference type="SUPFAM" id="SSF56672">
    <property type="entry name" value="DNA/RNA polymerases"/>
    <property type="match status" value="1"/>
</dbReference>
<comment type="caution">
    <text evidence="3">The sequence shown here is derived from an EMBL/GenBank/DDBJ whole genome shotgun (WGS) entry which is preliminary data.</text>
</comment>
<dbReference type="InterPro" id="IPR000477">
    <property type="entry name" value="RT_dom"/>
</dbReference>
<gene>
    <name evidence="3" type="ORF">Tci_631879</name>
</gene>
<protein>
    <submittedName>
        <fullName evidence="3">Reverse transcriptase domain-containing protein</fullName>
    </submittedName>
</protein>
<keyword evidence="3" id="KW-0808">Transferase</keyword>
<evidence type="ECO:0000313" key="3">
    <source>
        <dbReference type="EMBL" id="GFA59907.1"/>
    </source>
</evidence>